<evidence type="ECO:0000256" key="1">
    <source>
        <dbReference type="ARBA" id="ARBA00022801"/>
    </source>
</evidence>
<dbReference type="RefSeq" id="WP_125558161.1">
    <property type="nucleotide sequence ID" value="NZ_RBVX01000022.1"/>
</dbReference>
<dbReference type="AlphaFoldDB" id="A0A428MZR1"/>
<dbReference type="InterPro" id="IPR013078">
    <property type="entry name" value="His_Pase_superF_clade-1"/>
</dbReference>
<dbReference type="GO" id="GO:0043456">
    <property type="term" value="P:regulation of pentose-phosphate shunt"/>
    <property type="evidence" value="ECO:0007669"/>
    <property type="project" value="TreeGrafter"/>
</dbReference>
<dbReference type="InterPro" id="IPR029033">
    <property type="entry name" value="His_PPase_superfam"/>
</dbReference>
<evidence type="ECO:0000313" key="4">
    <source>
        <dbReference type="EMBL" id="RSL31640.1"/>
    </source>
</evidence>
<gene>
    <name evidence="4" type="ORF">D7Z54_19545</name>
</gene>
<sequence length="201" mass="23268">MEIYLIRHGESEGNRTAKLQGCEDFDLTTQGKRQALSLGDFFANVTIDYLYSSDLTRASETAKAVERHQNCEVVHSSEFREINLGPLQGKTREQIYEEFPQVRNKNLLRSGLDGTETDEEITRRCEYLYRLLKSVKNEETAAIVSHGGFLTIFLMYLLAGENWNTLHRPFRINNTGVSKISWNEDRLVIHYINQTHHLKDE</sequence>
<feature type="active site" description="Tele-phosphohistidine intermediate" evidence="2">
    <location>
        <position position="8"/>
    </location>
</feature>
<organism evidence="4 5">
    <name type="scientific">Salibacterium salarium</name>
    <dbReference type="NCBI Taxonomy" id="284579"/>
    <lineage>
        <taxon>Bacteria</taxon>
        <taxon>Bacillati</taxon>
        <taxon>Bacillota</taxon>
        <taxon>Bacilli</taxon>
        <taxon>Bacillales</taxon>
        <taxon>Bacillaceae</taxon>
    </lineage>
</organism>
<name>A0A428MZR1_9BACI</name>
<keyword evidence="1" id="KW-0378">Hydrolase</keyword>
<dbReference type="SUPFAM" id="SSF53254">
    <property type="entry name" value="Phosphoglycerate mutase-like"/>
    <property type="match status" value="1"/>
</dbReference>
<dbReference type="PANTHER" id="PTHR46517">
    <property type="entry name" value="FRUCTOSE-2,6-BISPHOSPHATASE TIGAR"/>
    <property type="match status" value="1"/>
</dbReference>
<dbReference type="Proteomes" id="UP000275076">
    <property type="component" value="Unassembled WGS sequence"/>
</dbReference>
<dbReference type="CDD" id="cd07067">
    <property type="entry name" value="HP_PGM_like"/>
    <property type="match status" value="1"/>
</dbReference>
<feature type="binding site" evidence="3">
    <location>
        <begin position="7"/>
        <end position="14"/>
    </location>
    <ligand>
        <name>substrate</name>
    </ligand>
</feature>
<keyword evidence="5" id="KW-1185">Reference proteome</keyword>
<accession>A0A428MZR1</accession>
<dbReference type="GO" id="GO:0045820">
    <property type="term" value="P:negative regulation of glycolytic process"/>
    <property type="evidence" value="ECO:0007669"/>
    <property type="project" value="TreeGrafter"/>
</dbReference>
<dbReference type="InterPro" id="IPR001345">
    <property type="entry name" value="PG/BPGM_mutase_AS"/>
</dbReference>
<dbReference type="GO" id="GO:0005829">
    <property type="term" value="C:cytosol"/>
    <property type="evidence" value="ECO:0007669"/>
    <property type="project" value="TreeGrafter"/>
</dbReference>
<feature type="binding site" evidence="3">
    <location>
        <position position="57"/>
    </location>
    <ligand>
        <name>substrate</name>
    </ligand>
</feature>
<comment type="caution">
    <text evidence="4">The sequence shown here is derived from an EMBL/GenBank/DDBJ whole genome shotgun (WGS) entry which is preliminary data.</text>
</comment>
<dbReference type="PROSITE" id="PS00175">
    <property type="entry name" value="PG_MUTASE"/>
    <property type="match status" value="1"/>
</dbReference>
<dbReference type="Gene3D" id="3.40.50.1240">
    <property type="entry name" value="Phosphoglycerate mutase-like"/>
    <property type="match status" value="1"/>
</dbReference>
<dbReference type="InterPro" id="IPR051695">
    <property type="entry name" value="Phosphoglycerate_Mutase"/>
</dbReference>
<dbReference type="Pfam" id="PF00300">
    <property type="entry name" value="His_Phos_1"/>
    <property type="match status" value="1"/>
</dbReference>
<dbReference type="OrthoDB" id="9782128at2"/>
<dbReference type="SMART" id="SM00855">
    <property type="entry name" value="PGAM"/>
    <property type="match status" value="1"/>
</dbReference>
<reference evidence="4 5" key="1">
    <citation type="submission" date="2018-10" db="EMBL/GenBank/DDBJ databases">
        <title>Draft genome sequence of Bacillus salarius IM0101, isolated from a hypersaline soil in Inner Mongolia, China.</title>
        <authorList>
            <person name="Yamprayoonswat W."/>
            <person name="Boonvisut S."/>
            <person name="Jumpathong W."/>
            <person name="Sittihan S."/>
            <person name="Ruangsuj P."/>
            <person name="Wanthongcharoen S."/>
            <person name="Thongpramul N."/>
            <person name="Pimmason S."/>
            <person name="Yu B."/>
            <person name="Yasawong M."/>
        </authorList>
    </citation>
    <scope>NUCLEOTIDE SEQUENCE [LARGE SCALE GENOMIC DNA]</scope>
    <source>
        <strain evidence="4 5">IM0101</strain>
    </source>
</reference>
<dbReference type="PANTHER" id="PTHR46517:SF1">
    <property type="entry name" value="FRUCTOSE-2,6-BISPHOSPHATASE TIGAR"/>
    <property type="match status" value="1"/>
</dbReference>
<evidence type="ECO:0000256" key="3">
    <source>
        <dbReference type="PIRSR" id="PIRSR613078-2"/>
    </source>
</evidence>
<dbReference type="GO" id="GO:0004331">
    <property type="term" value="F:fructose-2,6-bisphosphate 2-phosphatase activity"/>
    <property type="evidence" value="ECO:0007669"/>
    <property type="project" value="TreeGrafter"/>
</dbReference>
<evidence type="ECO:0000256" key="2">
    <source>
        <dbReference type="PIRSR" id="PIRSR613078-1"/>
    </source>
</evidence>
<dbReference type="EMBL" id="RBVX01000022">
    <property type="protein sequence ID" value="RSL31640.1"/>
    <property type="molecule type" value="Genomic_DNA"/>
</dbReference>
<feature type="active site" description="Proton donor/acceptor" evidence="2">
    <location>
        <position position="81"/>
    </location>
</feature>
<protein>
    <submittedName>
        <fullName evidence="4">Histidine phosphatase family protein</fullName>
    </submittedName>
</protein>
<proteinExistence type="predicted"/>
<evidence type="ECO:0000313" key="5">
    <source>
        <dbReference type="Proteomes" id="UP000275076"/>
    </source>
</evidence>